<evidence type="ECO:0000256" key="1">
    <source>
        <dbReference type="SAM" id="MobiDB-lite"/>
    </source>
</evidence>
<evidence type="ECO:0000313" key="4">
    <source>
        <dbReference type="Proteomes" id="UP000424527"/>
    </source>
</evidence>
<accession>A0A6G0I3V0</accession>
<feature type="transmembrane region" description="Helical" evidence="2">
    <location>
        <begin position="105"/>
        <end position="123"/>
    </location>
</feature>
<dbReference type="Gene3D" id="1.20.1070.10">
    <property type="entry name" value="Rhodopsin 7-helix transmembrane proteins"/>
    <property type="match status" value="1"/>
</dbReference>
<evidence type="ECO:0000313" key="3">
    <source>
        <dbReference type="EMBL" id="KAE8286100.1"/>
    </source>
</evidence>
<dbReference type="AlphaFoldDB" id="A0A6G0I3V0"/>
<protein>
    <recommendedName>
        <fullName evidence="5">G-protein coupled receptors family 1 profile domain-containing protein</fullName>
    </recommendedName>
</protein>
<feature type="transmembrane region" description="Helical" evidence="2">
    <location>
        <begin position="226"/>
        <end position="246"/>
    </location>
</feature>
<proteinExistence type="predicted"/>
<keyword evidence="2" id="KW-0472">Membrane</keyword>
<organism evidence="3 4">
    <name type="scientific">Larimichthys crocea</name>
    <name type="common">Large yellow croaker</name>
    <name type="synonym">Pseudosciaena crocea</name>
    <dbReference type="NCBI Taxonomy" id="215358"/>
    <lineage>
        <taxon>Eukaryota</taxon>
        <taxon>Metazoa</taxon>
        <taxon>Chordata</taxon>
        <taxon>Craniata</taxon>
        <taxon>Vertebrata</taxon>
        <taxon>Euteleostomi</taxon>
        <taxon>Actinopterygii</taxon>
        <taxon>Neopterygii</taxon>
        <taxon>Teleostei</taxon>
        <taxon>Neoteleostei</taxon>
        <taxon>Acanthomorphata</taxon>
        <taxon>Eupercaria</taxon>
        <taxon>Sciaenidae</taxon>
        <taxon>Larimichthys</taxon>
    </lineage>
</organism>
<keyword evidence="4" id="KW-1185">Reference proteome</keyword>
<feature type="compositionally biased region" description="Low complexity" evidence="1">
    <location>
        <begin position="370"/>
        <end position="384"/>
    </location>
</feature>
<sequence length="405" mass="45231">MNETSSSLCTVSLYLNLCASSKVLLLVPGFGLNIFILVSLLASLLSQRRRIRSNVAMFILGSSSCKLVNLSLWPMTIHWRQHSRWLLGSDLCEVMVCAKHLTSSASFYYASFINLSIYLTVVCDCRHLVNSRVFLALQLLFPLLPVGLKELTLWLMGSHVAHLDPVNLTCFAFINDKIVRVLLLVKTVVFVPLNLYFYAHILYTINQSAKMTHRSQASNVHLAKMFGLISLLTFTAHIPGAVFALMEDSSVCQEMVRDFLLDLPLLLDPMILLCKNKELRSQCLRLLHRNPTNHYMGKKCRETSSTREQMETLQVGESGFCSPQKQGEEELTSMGPTTDGGYGPGPDLGSMGASKEDNSGHYDGSNRSPTRAAFRLASSSTSSRRSTRLQRDAEGWKEDHRDGVD</sequence>
<feature type="compositionally biased region" description="Basic and acidic residues" evidence="1">
    <location>
        <begin position="389"/>
        <end position="405"/>
    </location>
</feature>
<feature type="transmembrane region" description="Helical" evidence="2">
    <location>
        <begin position="23"/>
        <end position="45"/>
    </location>
</feature>
<comment type="caution">
    <text evidence="3">The sequence shown here is derived from an EMBL/GenBank/DDBJ whole genome shotgun (WGS) entry which is preliminary data.</text>
</comment>
<keyword evidence="2" id="KW-1133">Transmembrane helix</keyword>
<gene>
    <name evidence="3" type="ORF">D5F01_LYC15780</name>
</gene>
<evidence type="ECO:0008006" key="5">
    <source>
        <dbReference type="Google" id="ProtNLM"/>
    </source>
</evidence>
<keyword evidence="2" id="KW-0812">Transmembrane</keyword>
<dbReference type="SUPFAM" id="SSF81321">
    <property type="entry name" value="Family A G protein-coupled receptor-like"/>
    <property type="match status" value="1"/>
</dbReference>
<feature type="transmembrane region" description="Helical" evidence="2">
    <location>
        <begin position="135"/>
        <end position="156"/>
    </location>
</feature>
<name>A0A6G0I3V0_LARCR</name>
<dbReference type="EMBL" id="REGW02000015">
    <property type="protein sequence ID" value="KAE8286100.1"/>
    <property type="molecule type" value="Genomic_DNA"/>
</dbReference>
<feature type="region of interest" description="Disordered" evidence="1">
    <location>
        <begin position="314"/>
        <end position="405"/>
    </location>
</feature>
<feature type="transmembrane region" description="Helical" evidence="2">
    <location>
        <begin position="181"/>
        <end position="205"/>
    </location>
</feature>
<evidence type="ECO:0000256" key="2">
    <source>
        <dbReference type="SAM" id="Phobius"/>
    </source>
</evidence>
<feature type="transmembrane region" description="Helical" evidence="2">
    <location>
        <begin position="57"/>
        <end position="77"/>
    </location>
</feature>
<dbReference type="Proteomes" id="UP000424527">
    <property type="component" value="Unassembled WGS sequence"/>
</dbReference>
<reference evidence="3 4" key="1">
    <citation type="submission" date="2019-07" db="EMBL/GenBank/DDBJ databases">
        <title>Chromosome genome assembly for large yellow croaker.</title>
        <authorList>
            <person name="Xiao S."/>
        </authorList>
    </citation>
    <scope>NUCLEOTIDE SEQUENCE [LARGE SCALE GENOMIC DNA]</scope>
    <source>
        <strain evidence="3">JMULYC20181020</strain>
        <tissue evidence="3">Muscle</tissue>
    </source>
</reference>